<name>A0A9W6HFV9_9MICO</name>
<dbReference type="EMBL" id="BSEO01000001">
    <property type="protein sequence ID" value="GLJ79263.1"/>
    <property type="molecule type" value="Genomic_DNA"/>
</dbReference>
<proteinExistence type="predicted"/>
<dbReference type="RefSeq" id="WP_210004405.1">
    <property type="nucleotide sequence ID" value="NZ_BSEO01000001.1"/>
</dbReference>
<evidence type="ECO:0000313" key="2">
    <source>
        <dbReference type="EMBL" id="GLJ79263.1"/>
    </source>
</evidence>
<dbReference type="AlphaFoldDB" id="A0A9W6HFV9"/>
<evidence type="ECO:0000256" key="1">
    <source>
        <dbReference type="SAM" id="SignalP"/>
    </source>
</evidence>
<feature type="chain" id="PRO_5040758776" description="Septum formation-related domain-containing protein" evidence="1">
    <location>
        <begin position="33"/>
        <end position="241"/>
    </location>
</feature>
<organism evidence="2 3">
    <name type="scientific">Microbacterium imperiale</name>
    <dbReference type="NCBI Taxonomy" id="33884"/>
    <lineage>
        <taxon>Bacteria</taxon>
        <taxon>Bacillati</taxon>
        <taxon>Actinomycetota</taxon>
        <taxon>Actinomycetes</taxon>
        <taxon>Micrococcales</taxon>
        <taxon>Microbacteriaceae</taxon>
        <taxon>Microbacterium</taxon>
    </lineage>
</organism>
<dbReference type="Proteomes" id="UP001142317">
    <property type="component" value="Unassembled WGS sequence"/>
</dbReference>
<dbReference type="PROSITE" id="PS51257">
    <property type="entry name" value="PROKAR_LIPOPROTEIN"/>
    <property type="match status" value="1"/>
</dbReference>
<accession>A0A9W6HFV9</accession>
<evidence type="ECO:0008006" key="4">
    <source>
        <dbReference type="Google" id="ProtNLM"/>
    </source>
</evidence>
<reference evidence="2" key="2">
    <citation type="submission" date="2023-01" db="EMBL/GenBank/DDBJ databases">
        <authorList>
            <person name="Sun Q."/>
            <person name="Evtushenko L."/>
        </authorList>
    </citation>
    <scope>NUCLEOTIDE SEQUENCE</scope>
    <source>
        <strain evidence="2">VKM Ac-1447</strain>
    </source>
</reference>
<feature type="signal peptide" evidence="1">
    <location>
        <begin position="1"/>
        <end position="32"/>
    </location>
</feature>
<sequence>MRNTTFPQHTLTRPIRSACLLGTAFALALALAGCSPTPDDVAPGDGAGAGRFAACLAAAGVPAKAVDPGYVVVRVAGPGQDDTAENVGIGALLTLSDEDGTWVAPADAEFFEDDAAARDAYAACETDHPDFAQPAVSVPGGAADEGADALAEALAFTRCARDAGFAWLADPDPESGGSIVLPPSLTESEFRALLAACPPTDYPAGLGWSVTGDLSFDWTAVLDEFAEAATTGDTSTRRVPS</sequence>
<keyword evidence="3" id="KW-1185">Reference proteome</keyword>
<gene>
    <name evidence="2" type="ORF">GCM10017586_09450</name>
</gene>
<evidence type="ECO:0000313" key="3">
    <source>
        <dbReference type="Proteomes" id="UP001142317"/>
    </source>
</evidence>
<comment type="caution">
    <text evidence="2">The sequence shown here is derived from an EMBL/GenBank/DDBJ whole genome shotgun (WGS) entry which is preliminary data.</text>
</comment>
<keyword evidence="1" id="KW-0732">Signal</keyword>
<protein>
    <recommendedName>
        <fullName evidence="4">Septum formation-related domain-containing protein</fullName>
    </recommendedName>
</protein>
<reference evidence="2" key="1">
    <citation type="journal article" date="2014" name="Int. J. Syst. Evol. Microbiol.">
        <title>Complete genome sequence of Corynebacterium casei LMG S-19264T (=DSM 44701T), isolated from a smear-ripened cheese.</title>
        <authorList>
            <consortium name="US DOE Joint Genome Institute (JGI-PGF)"/>
            <person name="Walter F."/>
            <person name="Albersmeier A."/>
            <person name="Kalinowski J."/>
            <person name="Ruckert C."/>
        </authorList>
    </citation>
    <scope>NUCLEOTIDE SEQUENCE</scope>
    <source>
        <strain evidence="2">VKM Ac-1447</strain>
    </source>
</reference>